<dbReference type="EMBL" id="MTHD01000007">
    <property type="protein sequence ID" value="OMG51797.1"/>
    <property type="molecule type" value="Genomic_DNA"/>
</dbReference>
<dbReference type="InterPro" id="IPR056471">
    <property type="entry name" value="HD-CE"/>
</dbReference>
<evidence type="ECO:0000256" key="2">
    <source>
        <dbReference type="ARBA" id="ARBA00022741"/>
    </source>
</evidence>
<dbReference type="InterPro" id="IPR001404">
    <property type="entry name" value="Hsp90_fam"/>
</dbReference>
<feature type="domain" description="HD-CE" evidence="5">
    <location>
        <begin position="51"/>
        <end position="308"/>
    </location>
</feature>
<proteinExistence type="inferred from homology"/>
<dbReference type="RefSeq" id="WP_076097203.1">
    <property type="nucleotide sequence ID" value="NZ_MTHD01000007.1"/>
</dbReference>
<dbReference type="OrthoDB" id="9802640at2"/>
<evidence type="ECO:0000313" key="7">
    <source>
        <dbReference type="Proteomes" id="UP000187526"/>
    </source>
</evidence>
<dbReference type="PRINTS" id="PR00775">
    <property type="entry name" value="HEATSHOCK90"/>
</dbReference>
<dbReference type="Gene3D" id="3.30.565.10">
    <property type="entry name" value="Histidine kinase-like ATPase, C-terminal domain"/>
    <property type="match status" value="1"/>
</dbReference>
<keyword evidence="3" id="KW-0067">ATP-binding</keyword>
<keyword evidence="7" id="KW-1185">Reference proteome</keyword>
<dbReference type="Pfam" id="PF24391">
    <property type="entry name" value="HD-CE"/>
    <property type="match status" value="1"/>
</dbReference>
<accession>A0A1R1HZ57</accession>
<dbReference type="GO" id="GO:0016887">
    <property type="term" value="F:ATP hydrolysis activity"/>
    <property type="evidence" value="ECO:0007669"/>
    <property type="project" value="InterPro"/>
</dbReference>
<name>A0A1R1HZ57_9RHOO</name>
<keyword evidence="2" id="KW-0547">Nucleotide-binding</keyword>
<comment type="caution">
    <text evidence="6">The sequence shown here is derived from an EMBL/GenBank/DDBJ whole genome shotgun (WGS) entry which is preliminary data.</text>
</comment>
<dbReference type="Proteomes" id="UP000187526">
    <property type="component" value="Unassembled WGS sequence"/>
</dbReference>
<organism evidence="6 7">
    <name type="scientific">Azonexus hydrophilus</name>
    <dbReference type="NCBI Taxonomy" id="418702"/>
    <lineage>
        <taxon>Bacteria</taxon>
        <taxon>Pseudomonadati</taxon>
        <taxon>Pseudomonadota</taxon>
        <taxon>Betaproteobacteria</taxon>
        <taxon>Rhodocyclales</taxon>
        <taxon>Azonexaceae</taxon>
        <taxon>Azonexus</taxon>
    </lineage>
</organism>
<evidence type="ECO:0000256" key="1">
    <source>
        <dbReference type="ARBA" id="ARBA00008239"/>
    </source>
</evidence>
<dbReference type="GO" id="GO:0140662">
    <property type="term" value="F:ATP-dependent protein folding chaperone"/>
    <property type="evidence" value="ECO:0007669"/>
    <property type="project" value="InterPro"/>
</dbReference>
<sequence>MEASYRRSSLWQTAFPDSASDHVAQRKRIIEAHERFRERVALLLQQIQKELPNLTLHDITHVDALWEVASEIAGPDYPLNPAEALVLGGAFLLHDAAHCRAAYPGGLDELKKLDEWRDAAARRGLAPEGLLPGSDEFQGVLFDTLRALHPKQAKELVFAKWKDSDGTEASLFPDDELRNAYGDLIGQIAESHWFHPHQLESFGKTVRAAPTCLAPANWTIDPLKLAILLRVADACHLDARRAPRFLMLLNRPEGVSAIHWQFQSKLHQIHCDKEREELRITGSPFKISQQAAWWQAYDAACLADKELSASDALLRDFRGQRLAAKEIAGSRSPESFARFVATDGWYPIDSSLRISNIQSVVERFGGEKLYGDKPWLALRELIQNARDAIHAARSLGYLNNNEGEIEVCVEDTDGGHWLHITDNGIGMSRYVLTEVLLDFGHSLWRSDEIKSEWSGLASSDFEAVGQFGIGFFSVFMLSDQVRVCTKRCEAKDDENDNGWLLEFNSGTRSRPLLRAPNKSEKLKKSGTCVSVFLTPEKKEKLGIKESVPWGKDGILTIDQTVAHLSPAIDIDIVIKEQGSRKIAVKANDWKKLPTLELMRRLYPFSYADDNMKRHHSWLKLTDAKDKTNEVIGRCAVIEKYRSKSALGVTKGIFAGYIDGITGIIQSAPQKDLSRQSAIPKIEKLYLQRWAEQQKNELLNNGGLNLALSAALAEYGASTHNLIVGTLGGNPVTQKQLQDYLLNTKEFVIHQGEVTYEGDDDVRESEFKSFSAEEYLFESNHSYLRSSSWTEEIISGEPESMLWSIKTGYISALIYAWGNQDNWDEDTETVIVGHVDGTEILRSCSIFNRIENDE</sequence>
<dbReference type="InterPro" id="IPR020575">
    <property type="entry name" value="Hsp90_N"/>
</dbReference>
<keyword evidence="4" id="KW-0143">Chaperone</keyword>
<dbReference type="AlphaFoldDB" id="A0A1R1HZ57"/>
<evidence type="ECO:0000259" key="5">
    <source>
        <dbReference type="Pfam" id="PF24391"/>
    </source>
</evidence>
<dbReference type="InterPro" id="IPR036890">
    <property type="entry name" value="HATPase_C_sf"/>
</dbReference>
<dbReference type="GO" id="GO:0005524">
    <property type="term" value="F:ATP binding"/>
    <property type="evidence" value="ECO:0007669"/>
    <property type="project" value="UniProtKB-KW"/>
</dbReference>
<evidence type="ECO:0000256" key="3">
    <source>
        <dbReference type="ARBA" id="ARBA00022840"/>
    </source>
</evidence>
<comment type="similarity">
    <text evidence="1">Belongs to the heat shock protein 90 family.</text>
</comment>
<dbReference type="SUPFAM" id="SSF55874">
    <property type="entry name" value="ATPase domain of HSP90 chaperone/DNA topoisomerase II/histidine kinase"/>
    <property type="match status" value="1"/>
</dbReference>
<dbReference type="PANTHER" id="PTHR11528">
    <property type="entry name" value="HEAT SHOCK PROTEIN 90 FAMILY MEMBER"/>
    <property type="match status" value="1"/>
</dbReference>
<reference evidence="6 7" key="1">
    <citation type="submission" date="2016-10" db="EMBL/GenBank/DDBJ databases">
        <title>Alkaliphiles isolated from bioreactors.</title>
        <authorList>
            <person name="Salah Z."/>
            <person name="Rout S.P."/>
            <person name="Humphreys P.N."/>
        </authorList>
    </citation>
    <scope>NUCLEOTIDE SEQUENCE [LARGE SCALE GENOMIC DNA]</scope>
    <source>
        <strain evidence="6 7">ZS02</strain>
    </source>
</reference>
<gene>
    <name evidence="6" type="ORF">BJN45_16360</name>
</gene>
<dbReference type="GO" id="GO:0051082">
    <property type="term" value="F:unfolded protein binding"/>
    <property type="evidence" value="ECO:0007669"/>
    <property type="project" value="InterPro"/>
</dbReference>
<dbReference type="Pfam" id="PF13589">
    <property type="entry name" value="HATPase_c_3"/>
    <property type="match status" value="1"/>
</dbReference>
<protein>
    <recommendedName>
        <fullName evidence="5">HD-CE domain-containing protein</fullName>
    </recommendedName>
</protein>
<evidence type="ECO:0000313" key="6">
    <source>
        <dbReference type="EMBL" id="OMG51797.1"/>
    </source>
</evidence>
<evidence type="ECO:0000256" key="4">
    <source>
        <dbReference type="ARBA" id="ARBA00023186"/>
    </source>
</evidence>
<dbReference type="STRING" id="418702.BJN45_16360"/>